<feature type="compositionally biased region" description="Low complexity" evidence="1">
    <location>
        <begin position="904"/>
        <end position="923"/>
    </location>
</feature>
<dbReference type="Pfam" id="PF00702">
    <property type="entry name" value="Hydrolase"/>
    <property type="match status" value="1"/>
</dbReference>
<dbReference type="SUPFAM" id="SSF74650">
    <property type="entry name" value="Galactose mutarotase-like"/>
    <property type="match status" value="1"/>
</dbReference>
<dbReference type="Gene3D" id="1.50.10.10">
    <property type="match status" value="1"/>
</dbReference>
<reference evidence="5 6" key="1">
    <citation type="submission" date="2023-07" db="EMBL/GenBank/DDBJ databases">
        <title>Genomic Encyclopedia of Type Strains, Phase IV (KMG-IV): sequencing the most valuable type-strain genomes for metagenomic binning, comparative biology and taxonomic classification.</title>
        <authorList>
            <person name="Goeker M."/>
        </authorList>
    </citation>
    <scope>NUCLEOTIDE SEQUENCE [LARGE SCALE GENOMIC DNA]</scope>
    <source>
        <strain evidence="5 6">DSM 22170</strain>
    </source>
</reference>
<dbReference type="InterPro" id="IPR005196">
    <property type="entry name" value="Glyco_hydro_65_N"/>
</dbReference>
<dbReference type="Pfam" id="PF03632">
    <property type="entry name" value="Glyco_hydro_65m"/>
    <property type="match status" value="1"/>
</dbReference>
<dbReference type="EMBL" id="JAVDQH010000008">
    <property type="protein sequence ID" value="MDR6244455.1"/>
    <property type="molecule type" value="Genomic_DNA"/>
</dbReference>
<evidence type="ECO:0000259" key="3">
    <source>
        <dbReference type="Pfam" id="PF03633"/>
    </source>
</evidence>
<dbReference type="InterPro" id="IPR005195">
    <property type="entry name" value="Glyco_hydro_65_M"/>
</dbReference>
<dbReference type="InterPro" id="IPR006439">
    <property type="entry name" value="HAD-SF_hydro_IA"/>
</dbReference>
<dbReference type="SUPFAM" id="SSF48208">
    <property type="entry name" value="Six-hairpin glycosidases"/>
    <property type="match status" value="1"/>
</dbReference>
<dbReference type="InterPro" id="IPR011013">
    <property type="entry name" value="Gal_mutarotase_sf_dom"/>
</dbReference>
<feature type="compositionally biased region" description="Low complexity" evidence="1">
    <location>
        <begin position="860"/>
        <end position="872"/>
    </location>
</feature>
<accession>A0ABU1IYY8</accession>
<dbReference type="GO" id="GO:0047656">
    <property type="term" value="F:alpha,alpha-trehalose phosphorylase activity"/>
    <property type="evidence" value="ECO:0007669"/>
    <property type="project" value="UniProtKB-EC"/>
</dbReference>
<feature type="domain" description="Glycoside hydrolase family 65 central catalytic" evidence="2">
    <location>
        <begin position="331"/>
        <end position="690"/>
    </location>
</feature>
<dbReference type="InterPro" id="IPR012341">
    <property type="entry name" value="6hp_glycosidase-like_sf"/>
</dbReference>
<dbReference type="PANTHER" id="PTHR11051">
    <property type="entry name" value="GLYCOSYL HYDROLASE-RELATED"/>
    <property type="match status" value="1"/>
</dbReference>
<dbReference type="Pfam" id="PF03633">
    <property type="entry name" value="Glyco_hydro_65C"/>
    <property type="match status" value="1"/>
</dbReference>
<evidence type="ECO:0000313" key="6">
    <source>
        <dbReference type="Proteomes" id="UP001185028"/>
    </source>
</evidence>
<dbReference type="Pfam" id="PF03636">
    <property type="entry name" value="Glyco_hydro_65N"/>
    <property type="match status" value="1"/>
</dbReference>
<organism evidence="5 6">
    <name type="scientific">Paenibacillus hunanensis</name>
    <dbReference type="NCBI Taxonomy" id="539262"/>
    <lineage>
        <taxon>Bacteria</taxon>
        <taxon>Bacillati</taxon>
        <taxon>Bacillota</taxon>
        <taxon>Bacilli</taxon>
        <taxon>Bacillales</taxon>
        <taxon>Paenibacillaceae</taxon>
        <taxon>Paenibacillus</taxon>
    </lineage>
</organism>
<dbReference type="Gene3D" id="3.40.50.1000">
    <property type="entry name" value="HAD superfamily/HAD-like"/>
    <property type="match status" value="1"/>
</dbReference>
<feature type="domain" description="Glycoside hydrolase family 65 C-terminal" evidence="3">
    <location>
        <begin position="700"/>
        <end position="758"/>
    </location>
</feature>
<dbReference type="Proteomes" id="UP001185028">
    <property type="component" value="Unassembled WGS sequence"/>
</dbReference>
<dbReference type="InterPro" id="IPR023214">
    <property type="entry name" value="HAD_sf"/>
</dbReference>
<feature type="compositionally biased region" description="Basic and acidic residues" evidence="1">
    <location>
        <begin position="892"/>
        <end position="903"/>
    </location>
</feature>
<proteinExistence type="predicted"/>
<feature type="domain" description="Glycoside hydrolase family 65 N-terminal" evidence="4">
    <location>
        <begin position="16"/>
        <end position="275"/>
    </location>
</feature>
<dbReference type="Gene3D" id="2.70.98.40">
    <property type="entry name" value="Glycoside hydrolase, family 65, N-terminal domain"/>
    <property type="match status" value="1"/>
</dbReference>
<dbReference type="Gene3D" id="2.60.420.10">
    <property type="entry name" value="Maltose phosphorylase, domain 3"/>
    <property type="match status" value="1"/>
</dbReference>
<dbReference type="InterPro" id="IPR005194">
    <property type="entry name" value="Glyco_hydro_65_C"/>
</dbReference>
<comment type="caution">
    <text evidence="5">The sequence shown here is derived from an EMBL/GenBank/DDBJ whole genome shotgun (WGS) entry which is preliminary data.</text>
</comment>
<dbReference type="NCBIfam" id="TIGR01509">
    <property type="entry name" value="HAD-SF-IA-v3"/>
    <property type="match status" value="1"/>
</dbReference>
<sequence length="1077" mass="122054">MREGSTIYEVEPWVIRETSFNPQYNRRSETVFTVANGYIGMRGHFEEGMDVPEVDALNGTYLNGFYDSADIIYGEEAYGYARKRQTMLNVTDSKIIELWIEGERFNLMAGRIIDYERVLNMQTGILTRRMTWESGRGKCISICIERLVSFENKHMAMIRYTVKPLNFSGEITLVSALNGEVHNEISEGDPRAGAAFTGQVLETVGKVSERTRMALEQRTSETEFNLYCAADHRANRKYELKTEEQEQRIEKHFIFNLQQDQEAVLEKSIVYYTSRDYEPAHLPILAESTLDDMRKDGFNKLAQLQQDHLAAFWETADIQVEGDEKLQQGLRFNAFHLFQSVGRDGKTNIGAKGITGEGYEGHYFWDTETYIMPFFLYTQPELAHQLLEFRYHTLPKARERAVEMAALGALYPWRTIGGEEVSAYYPGGTAQYHINADVAHAVIQYAEATDDENFLQTKGLEMLVETCRFFLSVGDWIPGKGFCINGVTGPDEYTAIVNNNTYTNMMVKDQLEFTARKLKHWKENDFANYESLLGSPMGLTDEEIDVWERAADAIYIHRQSGLIGQDDSFLDKGIWDFENTPSDKYPLLLHYHPLVIYRHQVLKQADLILAMYLLGHRFTKIEKVRNYGYYEPLTTHDSSLSAAIHAIIAAELGTMDPAYEFFIQSARMDLDDFHNNVKDGIHAASMAGSWLTIVGGFAGMRQHNGILHFEPKLPPNWTRYSFRVQFQNRLLDITIEQNMTTYRIIRGEPLTISHYDEQRVVAMTRPLEIKNRTLKAVIFGLEGVLIPMPSMEDTSYAEAYTPDAIPEEESERTEQESQRAAHAEASLKRHNENESRKEAEAQAAADAEDKKNKEDEKTKQASVSSAPDPSAATRHADAGQKESAGSSKKQLKKNDTSSKEAAKAQDAGAAAKGAGAEAPPAKKTVQADHIEAPILRVETMDVEQLKREFLLPGAEDLLIQLREQNVAVLLASDRPDARRIMERLGMEHYFSSIVQAQDITHPKPDPEGFILAAESVGIHPYHCMVIEDSPDCLQSVRQAGMKTIGVSLHHIMDNAHFTVASLEHLNAETMERWMEIP</sequence>
<dbReference type="PANTHER" id="PTHR11051:SF8">
    <property type="entry name" value="PROTEIN-GLUCOSYLGALACTOSYLHYDROXYLYSINE GLUCOSIDASE"/>
    <property type="match status" value="1"/>
</dbReference>
<evidence type="ECO:0000313" key="5">
    <source>
        <dbReference type="EMBL" id="MDR6244455.1"/>
    </source>
</evidence>
<evidence type="ECO:0000259" key="2">
    <source>
        <dbReference type="Pfam" id="PF03632"/>
    </source>
</evidence>
<keyword evidence="6" id="KW-1185">Reference proteome</keyword>
<protein>
    <submittedName>
        <fullName evidence="5">Alpha,alpha-trehalose phosphorylase</fullName>
        <ecNumber evidence="5">2.4.1.64</ecNumber>
    </submittedName>
</protein>
<feature type="compositionally biased region" description="Basic and acidic residues" evidence="1">
    <location>
        <begin position="847"/>
        <end position="859"/>
    </location>
</feature>
<keyword evidence="5" id="KW-0808">Transferase</keyword>
<feature type="compositionally biased region" description="Basic and acidic residues" evidence="1">
    <location>
        <begin position="812"/>
        <end position="840"/>
    </location>
</feature>
<dbReference type="InterPro" id="IPR036412">
    <property type="entry name" value="HAD-like_sf"/>
</dbReference>
<evidence type="ECO:0000259" key="4">
    <source>
        <dbReference type="Pfam" id="PF03636"/>
    </source>
</evidence>
<name>A0ABU1IYY8_9BACL</name>
<dbReference type="EC" id="2.4.1.64" evidence="5"/>
<dbReference type="InterPro" id="IPR037018">
    <property type="entry name" value="GH65_N"/>
</dbReference>
<dbReference type="SUPFAM" id="SSF56784">
    <property type="entry name" value="HAD-like"/>
    <property type="match status" value="1"/>
</dbReference>
<dbReference type="InterPro" id="IPR008928">
    <property type="entry name" value="6-hairpin_glycosidase_sf"/>
</dbReference>
<keyword evidence="5" id="KW-0328">Glycosyltransferase</keyword>
<evidence type="ECO:0000256" key="1">
    <source>
        <dbReference type="SAM" id="MobiDB-lite"/>
    </source>
</evidence>
<dbReference type="RefSeq" id="WP_188773855.1">
    <property type="nucleotide sequence ID" value="NZ_BMMB01000001.1"/>
</dbReference>
<feature type="region of interest" description="Disordered" evidence="1">
    <location>
        <begin position="805"/>
        <end position="925"/>
    </location>
</feature>
<gene>
    <name evidence="5" type="ORF">JOC58_002348</name>
</gene>